<organism evidence="2 3">
    <name type="scientific">Rickettsia rhipicephali (strain 3-7-female6-CWPP)</name>
    <dbReference type="NCBI Taxonomy" id="1105113"/>
    <lineage>
        <taxon>Bacteria</taxon>
        <taxon>Pseudomonadati</taxon>
        <taxon>Pseudomonadota</taxon>
        <taxon>Alphaproteobacteria</taxon>
        <taxon>Rickettsiales</taxon>
        <taxon>Rickettsiaceae</taxon>
        <taxon>Rickettsieae</taxon>
        <taxon>Rickettsia</taxon>
        <taxon>spotted fever group</taxon>
    </lineage>
</organism>
<evidence type="ECO:0000259" key="1">
    <source>
        <dbReference type="SMART" id="SM00954"/>
    </source>
</evidence>
<dbReference type="InterPro" id="IPR043519">
    <property type="entry name" value="NT_sf"/>
</dbReference>
<dbReference type="KEGG" id="rre:MCC_06585"/>
<gene>
    <name evidence="2" type="ordered locus">MCC_06585</name>
</gene>
<dbReference type="RefSeq" id="WP_014408972.1">
    <property type="nucleotide sequence ID" value="NC_017042.1"/>
</dbReference>
<proteinExistence type="predicted"/>
<dbReference type="AlphaFoldDB" id="A0AAI8AAJ7"/>
<sequence length="201" mass="23889">MICDIINLLKEDLDKADIENEIYMRLKEPYSVLKKMKRKAVPIGALKDLIACRIIVKSKALCYNALDVVKSSTHLDWLYTKDYINRPKSNGYQSLHNIMQLLYSKRNFEIQIRSEDMHKDAELGRAAHLNYKEEQDRHVKKVFDVTNDMILSKARQMVKQFEGLEEQIVEYEKEIMRIWHTKYDEMLKWANTAEVLIFNEE</sequence>
<name>A0AAI8AAJ7_RICR3</name>
<dbReference type="SUPFAM" id="SSF81301">
    <property type="entry name" value="Nucleotidyltransferase"/>
    <property type="match status" value="1"/>
</dbReference>
<dbReference type="SMART" id="SM00954">
    <property type="entry name" value="RelA_SpoT"/>
    <property type="match status" value="1"/>
</dbReference>
<dbReference type="Gene3D" id="3.30.460.10">
    <property type="entry name" value="Beta Polymerase, domain 2"/>
    <property type="match status" value="1"/>
</dbReference>
<dbReference type="PANTHER" id="PTHR21262:SF31">
    <property type="entry name" value="GTP PYROPHOSPHOKINASE"/>
    <property type="match status" value="1"/>
</dbReference>
<accession>A0AAI8AAJ7</accession>
<reference evidence="3" key="1">
    <citation type="submission" date="2012-02" db="EMBL/GenBank/DDBJ databases">
        <title>Complete genome sequence of Rickettsia rhipicephali strain 3-7-female6-CWPP.</title>
        <authorList>
            <person name="Johnson S.L."/>
            <person name="Munk A.C."/>
            <person name="Han S."/>
            <person name="Bruce D.C."/>
            <person name="Dasch G.A."/>
        </authorList>
    </citation>
    <scope>NUCLEOTIDE SEQUENCE [LARGE SCALE GENOMIC DNA]</scope>
    <source>
        <strain evidence="3">3-7-female6-CWPP</strain>
    </source>
</reference>
<dbReference type="CDD" id="cd05399">
    <property type="entry name" value="NT_Rel-Spo_like"/>
    <property type="match status" value="1"/>
</dbReference>
<feature type="domain" description="RelA/SpoT" evidence="1">
    <location>
        <begin position="24"/>
        <end position="135"/>
    </location>
</feature>
<evidence type="ECO:0000313" key="2">
    <source>
        <dbReference type="EMBL" id="AFC72797.1"/>
    </source>
</evidence>
<dbReference type="Pfam" id="PF04607">
    <property type="entry name" value="RelA_SpoT"/>
    <property type="match status" value="1"/>
</dbReference>
<evidence type="ECO:0000313" key="3">
    <source>
        <dbReference type="Proteomes" id="UP000008006"/>
    </source>
</evidence>
<keyword evidence="3" id="KW-1185">Reference proteome</keyword>
<dbReference type="EMBL" id="CP003342">
    <property type="protein sequence ID" value="AFC72797.1"/>
    <property type="molecule type" value="Genomic_DNA"/>
</dbReference>
<protein>
    <submittedName>
        <fullName evidence="2">Guanosine polyphosphate pyrophosphohydrolase/synthetase</fullName>
    </submittedName>
</protein>
<dbReference type="GO" id="GO:0015969">
    <property type="term" value="P:guanosine tetraphosphate metabolic process"/>
    <property type="evidence" value="ECO:0007669"/>
    <property type="project" value="InterPro"/>
</dbReference>
<dbReference type="PANTHER" id="PTHR21262">
    <property type="entry name" value="GUANOSINE-3',5'-BIS DIPHOSPHATE 3'-PYROPHOSPHOHYDROLASE"/>
    <property type="match status" value="1"/>
</dbReference>
<dbReference type="InterPro" id="IPR007685">
    <property type="entry name" value="RelA_SpoT"/>
</dbReference>
<dbReference type="Proteomes" id="UP000008006">
    <property type="component" value="Chromosome"/>
</dbReference>